<evidence type="ECO:0000313" key="1">
    <source>
        <dbReference type="EMBL" id="MXU90324.1"/>
    </source>
</evidence>
<proteinExistence type="predicted"/>
<organism evidence="1">
    <name type="scientific">Ixodes ricinus</name>
    <name type="common">Common tick</name>
    <name type="synonym">Acarus ricinus</name>
    <dbReference type="NCBI Taxonomy" id="34613"/>
    <lineage>
        <taxon>Eukaryota</taxon>
        <taxon>Metazoa</taxon>
        <taxon>Ecdysozoa</taxon>
        <taxon>Arthropoda</taxon>
        <taxon>Chelicerata</taxon>
        <taxon>Arachnida</taxon>
        <taxon>Acari</taxon>
        <taxon>Parasitiformes</taxon>
        <taxon>Ixodida</taxon>
        <taxon>Ixodoidea</taxon>
        <taxon>Ixodidae</taxon>
        <taxon>Ixodinae</taxon>
        <taxon>Ixodes</taxon>
    </lineage>
</organism>
<name>A0A6B0UL39_IXORI</name>
<dbReference type="EMBL" id="GIFC01008241">
    <property type="protein sequence ID" value="MXU90324.1"/>
    <property type="molecule type" value="Transcribed_RNA"/>
</dbReference>
<protein>
    <submittedName>
        <fullName evidence="1">Putative secreted protein</fullName>
    </submittedName>
</protein>
<sequence>MPLIAAFTASSFVVPQLLPDDVIKESRCCPAPSCGGLQECFKQKFHPQTRKVTCQDSGVRSVLVALLATQKSYVFTHHNHSTLLKRLLLGPPVKFPGNISHSFMRERSFRNCMR</sequence>
<reference evidence="1" key="1">
    <citation type="submission" date="2019-12" db="EMBL/GenBank/DDBJ databases">
        <title>An insight into the sialome of adult female Ixodes ricinus ticks feeding for 6 days.</title>
        <authorList>
            <person name="Perner J."/>
            <person name="Ribeiro J.M.C."/>
        </authorList>
    </citation>
    <scope>NUCLEOTIDE SEQUENCE</scope>
    <source>
        <strain evidence="1">Semi-engorged</strain>
        <tissue evidence="1">Salivary glands</tissue>
    </source>
</reference>
<accession>A0A6B0UL39</accession>
<dbReference type="AlphaFoldDB" id="A0A6B0UL39"/>